<evidence type="ECO:0000313" key="2">
    <source>
        <dbReference type="Proteomes" id="UP001497392"/>
    </source>
</evidence>
<name>A0ABP1G5S4_9CHLO</name>
<proteinExistence type="predicted"/>
<comment type="caution">
    <text evidence="1">The sequence shown here is derived from an EMBL/GenBank/DDBJ whole genome shotgun (WGS) entry which is preliminary data.</text>
</comment>
<accession>A0ABP1G5S4</accession>
<evidence type="ECO:0000313" key="1">
    <source>
        <dbReference type="EMBL" id="CAL5226023.1"/>
    </source>
</evidence>
<keyword evidence="2" id="KW-1185">Reference proteome</keyword>
<reference evidence="1 2" key="1">
    <citation type="submission" date="2024-06" db="EMBL/GenBank/DDBJ databases">
        <authorList>
            <person name="Kraege A."/>
            <person name="Thomma B."/>
        </authorList>
    </citation>
    <scope>NUCLEOTIDE SEQUENCE [LARGE SCALE GENOMIC DNA]</scope>
</reference>
<gene>
    <name evidence="1" type="primary">g8830</name>
    <name evidence="1" type="ORF">VP750_LOCUS7929</name>
</gene>
<dbReference type="Proteomes" id="UP001497392">
    <property type="component" value="Unassembled WGS sequence"/>
</dbReference>
<organism evidence="1 2">
    <name type="scientific">Coccomyxa viridis</name>
    <dbReference type="NCBI Taxonomy" id="1274662"/>
    <lineage>
        <taxon>Eukaryota</taxon>
        <taxon>Viridiplantae</taxon>
        <taxon>Chlorophyta</taxon>
        <taxon>core chlorophytes</taxon>
        <taxon>Trebouxiophyceae</taxon>
        <taxon>Trebouxiophyceae incertae sedis</taxon>
        <taxon>Coccomyxaceae</taxon>
        <taxon>Coccomyxa</taxon>
    </lineage>
</organism>
<protein>
    <submittedName>
        <fullName evidence="1">G8830 protein</fullName>
    </submittedName>
</protein>
<sequence>MRTMADEEAHRRAVLEEMLATTSEPLSFGEEGQASPGTAIVNLSSLDAYLWLEVQDTGDLKLRVAKGFPLSESTAGSGFDWDDSDVHAQADRYIPHLKSLVGPLPNEDIEWVDASNQLPNFLGYDATETLGYEFSGTASVVAIDRSAIEALEPQKGMDLLLDLRKRVTRGDVIQAQAKLLLANLHAPERRPVLVVTDLNDEWLVMWLDASTIYQHAFDSRDQAAGFMRDFLAGRFDTSERLKQSSFAQRHQVDEWLDVSCVRDAAHAEHMNSLVGHGATLTHEALRKEEISHLVRQILSPPNAPSRR</sequence>
<dbReference type="EMBL" id="CAXHTA020000015">
    <property type="protein sequence ID" value="CAL5226023.1"/>
    <property type="molecule type" value="Genomic_DNA"/>
</dbReference>